<dbReference type="InParanoid" id="A0A2K1X221"/>
<reference evidence="1 2" key="1">
    <citation type="journal article" date="2006" name="Science">
        <title>The genome of black cottonwood, Populus trichocarpa (Torr. &amp; Gray).</title>
        <authorList>
            <person name="Tuskan G.A."/>
            <person name="Difazio S."/>
            <person name="Jansson S."/>
            <person name="Bohlmann J."/>
            <person name="Grigoriev I."/>
            <person name="Hellsten U."/>
            <person name="Putnam N."/>
            <person name="Ralph S."/>
            <person name="Rombauts S."/>
            <person name="Salamov A."/>
            <person name="Schein J."/>
            <person name="Sterck L."/>
            <person name="Aerts A."/>
            <person name="Bhalerao R.R."/>
            <person name="Bhalerao R.P."/>
            <person name="Blaudez D."/>
            <person name="Boerjan W."/>
            <person name="Brun A."/>
            <person name="Brunner A."/>
            <person name="Busov V."/>
            <person name="Campbell M."/>
            <person name="Carlson J."/>
            <person name="Chalot M."/>
            <person name="Chapman J."/>
            <person name="Chen G.L."/>
            <person name="Cooper D."/>
            <person name="Coutinho P.M."/>
            <person name="Couturier J."/>
            <person name="Covert S."/>
            <person name="Cronk Q."/>
            <person name="Cunningham R."/>
            <person name="Davis J."/>
            <person name="Degroeve S."/>
            <person name="Dejardin A."/>
            <person name="Depamphilis C."/>
            <person name="Detter J."/>
            <person name="Dirks B."/>
            <person name="Dubchak I."/>
            <person name="Duplessis S."/>
            <person name="Ehlting J."/>
            <person name="Ellis B."/>
            <person name="Gendler K."/>
            <person name="Goodstein D."/>
            <person name="Gribskov M."/>
            <person name="Grimwood J."/>
            <person name="Groover A."/>
            <person name="Gunter L."/>
            <person name="Hamberger B."/>
            <person name="Heinze B."/>
            <person name="Helariutta Y."/>
            <person name="Henrissat B."/>
            <person name="Holligan D."/>
            <person name="Holt R."/>
            <person name="Huang W."/>
            <person name="Islam-Faridi N."/>
            <person name="Jones S."/>
            <person name="Jones-Rhoades M."/>
            <person name="Jorgensen R."/>
            <person name="Joshi C."/>
            <person name="Kangasjarvi J."/>
            <person name="Karlsson J."/>
            <person name="Kelleher C."/>
            <person name="Kirkpatrick R."/>
            <person name="Kirst M."/>
            <person name="Kohler A."/>
            <person name="Kalluri U."/>
            <person name="Larimer F."/>
            <person name="Leebens-Mack J."/>
            <person name="Leple J.C."/>
            <person name="Locascio P."/>
            <person name="Lou Y."/>
            <person name="Lucas S."/>
            <person name="Martin F."/>
            <person name="Montanini B."/>
            <person name="Napoli C."/>
            <person name="Nelson D.R."/>
            <person name="Nelson C."/>
            <person name="Nieminen K."/>
            <person name="Nilsson O."/>
            <person name="Pereda V."/>
            <person name="Peter G."/>
            <person name="Philippe R."/>
            <person name="Pilate G."/>
            <person name="Poliakov A."/>
            <person name="Razumovskaya J."/>
            <person name="Richardson P."/>
            <person name="Rinaldi C."/>
            <person name="Ritland K."/>
            <person name="Rouze P."/>
            <person name="Ryaboy D."/>
            <person name="Schmutz J."/>
            <person name="Schrader J."/>
            <person name="Segerman B."/>
            <person name="Shin H."/>
            <person name="Siddiqui A."/>
            <person name="Sterky F."/>
            <person name="Terry A."/>
            <person name="Tsai C.J."/>
            <person name="Uberbacher E."/>
            <person name="Unneberg P."/>
            <person name="Vahala J."/>
            <person name="Wall K."/>
            <person name="Wessler S."/>
            <person name="Yang G."/>
            <person name="Yin T."/>
            <person name="Douglas C."/>
            <person name="Marra M."/>
            <person name="Sandberg G."/>
            <person name="Van de Peer Y."/>
            <person name="Rokhsar D."/>
        </authorList>
    </citation>
    <scope>NUCLEOTIDE SEQUENCE [LARGE SCALE GENOMIC DNA]</scope>
    <source>
        <strain evidence="2">cv. Nisqually</strain>
    </source>
</reference>
<sequence length="67" mass="8139">MLRENYMSALFSCEKVRSEFRQVQFMHFHAWLTHLKGDNQLTTYGCRCMFLSLMRKEDTSIYLFCML</sequence>
<name>A0A2K1X221_POPTR</name>
<dbReference type="AlphaFoldDB" id="A0A2K1X221"/>
<dbReference type="Proteomes" id="UP000006729">
    <property type="component" value="Chromosome 17"/>
</dbReference>
<gene>
    <name evidence="1" type="ORF">POPTR_017G021000</name>
</gene>
<protein>
    <submittedName>
        <fullName evidence="1">Uncharacterized protein</fullName>
    </submittedName>
</protein>
<evidence type="ECO:0000313" key="2">
    <source>
        <dbReference type="Proteomes" id="UP000006729"/>
    </source>
</evidence>
<proteinExistence type="predicted"/>
<evidence type="ECO:0000313" key="1">
    <source>
        <dbReference type="EMBL" id="PNS94832.1"/>
    </source>
</evidence>
<organism evidence="1 2">
    <name type="scientific">Populus trichocarpa</name>
    <name type="common">Western balsam poplar</name>
    <name type="synonym">Populus balsamifera subsp. trichocarpa</name>
    <dbReference type="NCBI Taxonomy" id="3694"/>
    <lineage>
        <taxon>Eukaryota</taxon>
        <taxon>Viridiplantae</taxon>
        <taxon>Streptophyta</taxon>
        <taxon>Embryophyta</taxon>
        <taxon>Tracheophyta</taxon>
        <taxon>Spermatophyta</taxon>
        <taxon>Magnoliopsida</taxon>
        <taxon>eudicotyledons</taxon>
        <taxon>Gunneridae</taxon>
        <taxon>Pentapetalae</taxon>
        <taxon>rosids</taxon>
        <taxon>fabids</taxon>
        <taxon>Malpighiales</taxon>
        <taxon>Salicaceae</taxon>
        <taxon>Saliceae</taxon>
        <taxon>Populus</taxon>
    </lineage>
</organism>
<keyword evidence="2" id="KW-1185">Reference proteome</keyword>
<dbReference type="EMBL" id="CM009306">
    <property type="protein sequence ID" value="PNS94832.1"/>
    <property type="molecule type" value="Genomic_DNA"/>
</dbReference>
<accession>A0A2K1X221</accession>